<protein>
    <submittedName>
        <fullName evidence="1">Uncharacterized protein</fullName>
    </submittedName>
</protein>
<dbReference type="EMBL" id="CP111021">
    <property type="protein sequence ID" value="WAR17204.1"/>
    <property type="molecule type" value="Genomic_DNA"/>
</dbReference>
<evidence type="ECO:0000313" key="2">
    <source>
        <dbReference type="Proteomes" id="UP001164746"/>
    </source>
</evidence>
<dbReference type="Proteomes" id="UP001164746">
    <property type="component" value="Chromosome 10"/>
</dbReference>
<organism evidence="1 2">
    <name type="scientific">Mya arenaria</name>
    <name type="common">Soft-shell clam</name>
    <dbReference type="NCBI Taxonomy" id="6604"/>
    <lineage>
        <taxon>Eukaryota</taxon>
        <taxon>Metazoa</taxon>
        <taxon>Spiralia</taxon>
        <taxon>Lophotrochozoa</taxon>
        <taxon>Mollusca</taxon>
        <taxon>Bivalvia</taxon>
        <taxon>Autobranchia</taxon>
        <taxon>Heteroconchia</taxon>
        <taxon>Euheterodonta</taxon>
        <taxon>Imparidentia</taxon>
        <taxon>Neoheterodontei</taxon>
        <taxon>Myida</taxon>
        <taxon>Myoidea</taxon>
        <taxon>Myidae</taxon>
        <taxon>Mya</taxon>
    </lineage>
</organism>
<feature type="non-terminal residue" evidence="1">
    <location>
        <position position="1"/>
    </location>
</feature>
<evidence type="ECO:0000313" key="1">
    <source>
        <dbReference type="EMBL" id="WAR17204.1"/>
    </source>
</evidence>
<sequence>MSFAHALFMQMEIVSHRVCTGLWSEKGIRVRIIAELVRNEAKYLDNTYLSEGTENECKNSDFPKQYAQYSEEYILGTKLNYKTIHSLYRKEVLSITEKNTFMGIWQFHALATILNTPIYSVYPNL</sequence>
<proteinExistence type="predicted"/>
<gene>
    <name evidence="1" type="ORF">MAR_031798</name>
</gene>
<name>A0ABY7F756_MYAAR</name>
<keyword evidence="2" id="KW-1185">Reference proteome</keyword>
<reference evidence="1" key="1">
    <citation type="submission" date="2022-11" db="EMBL/GenBank/DDBJ databases">
        <title>Centuries of genome instability and evolution in soft-shell clam transmissible cancer (bioRxiv).</title>
        <authorList>
            <person name="Hart S.F.M."/>
            <person name="Yonemitsu M.A."/>
            <person name="Giersch R.M."/>
            <person name="Beal B.F."/>
            <person name="Arriagada G."/>
            <person name="Davis B.W."/>
            <person name="Ostrander E.A."/>
            <person name="Goff S.P."/>
            <person name="Metzger M.J."/>
        </authorList>
    </citation>
    <scope>NUCLEOTIDE SEQUENCE</scope>
    <source>
        <strain evidence="1">MELC-2E11</strain>
        <tissue evidence="1">Siphon/mantle</tissue>
    </source>
</reference>
<accession>A0ABY7F756</accession>